<name>A0ACC0B9R3_CATRO</name>
<dbReference type="Proteomes" id="UP001060085">
    <property type="component" value="Linkage Group LG04"/>
</dbReference>
<sequence>MKIKFLRIEILRVQREPNELGEFAFSMRDEEQPRSALQVENNVNPSVLTGTDKRRRERGKTEGQRARGGSCGSRRIMRGLGQAEENMKDLPAQLPLLKRPT</sequence>
<accession>A0ACC0B9R3</accession>
<dbReference type="EMBL" id="CM044704">
    <property type="protein sequence ID" value="KAI5669293.1"/>
    <property type="molecule type" value="Genomic_DNA"/>
</dbReference>
<evidence type="ECO:0000313" key="2">
    <source>
        <dbReference type="Proteomes" id="UP001060085"/>
    </source>
</evidence>
<reference evidence="2" key="1">
    <citation type="journal article" date="2023" name="Nat. Plants">
        <title>Single-cell RNA sequencing provides a high-resolution roadmap for understanding the multicellular compartmentation of specialized metabolism.</title>
        <authorList>
            <person name="Sun S."/>
            <person name="Shen X."/>
            <person name="Li Y."/>
            <person name="Li Y."/>
            <person name="Wang S."/>
            <person name="Li R."/>
            <person name="Zhang H."/>
            <person name="Shen G."/>
            <person name="Guo B."/>
            <person name="Wei J."/>
            <person name="Xu J."/>
            <person name="St-Pierre B."/>
            <person name="Chen S."/>
            <person name="Sun C."/>
        </authorList>
    </citation>
    <scope>NUCLEOTIDE SEQUENCE [LARGE SCALE GENOMIC DNA]</scope>
</reference>
<protein>
    <submittedName>
        <fullName evidence="1">Uncharacterized protein</fullName>
    </submittedName>
</protein>
<keyword evidence="2" id="KW-1185">Reference proteome</keyword>
<comment type="caution">
    <text evidence="1">The sequence shown here is derived from an EMBL/GenBank/DDBJ whole genome shotgun (WGS) entry which is preliminary data.</text>
</comment>
<gene>
    <name evidence="1" type="ORF">M9H77_19146</name>
</gene>
<organism evidence="1 2">
    <name type="scientific">Catharanthus roseus</name>
    <name type="common">Madagascar periwinkle</name>
    <name type="synonym">Vinca rosea</name>
    <dbReference type="NCBI Taxonomy" id="4058"/>
    <lineage>
        <taxon>Eukaryota</taxon>
        <taxon>Viridiplantae</taxon>
        <taxon>Streptophyta</taxon>
        <taxon>Embryophyta</taxon>
        <taxon>Tracheophyta</taxon>
        <taxon>Spermatophyta</taxon>
        <taxon>Magnoliopsida</taxon>
        <taxon>eudicotyledons</taxon>
        <taxon>Gunneridae</taxon>
        <taxon>Pentapetalae</taxon>
        <taxon>asterids</taxon>
        <taxon>lamiids</taxon>
        <taxon>Gentianales</taxon>
        <taxon>Apocynaceae</taxon>
        <taxon>Rauvolfioideae</taxon>
        <taxon>Vinceae</taxon>
        <taxon>Catharanthinae</taxon>
        <taxon>Catharanthus</taxon>
    </lineage>
</organism>
<proteinExistence type="predicted"/>
<evidence type="ECO:0000313" key="1">
    <source>
        <dbReference type="EMBL" id="KAI5669293.1"/>
    </source>
</evidence>